<dbReference type="Gene3D" id="3.40.50.10810">
    <property type="entry name" value="Tandem AAA-ATPase domain"/>
    <property type="match status" value="1"/>
</dbReference>
<feature type="compositionally biased region" description="Low complexity" evidence="4">
    <location>
        <begin position="116"/>
        <end position="127"/>
    </location>
</feature>
<name>A0A9P1N558_9PELO</name>
<dbReference type="PROSITE" id="PS51194">
    <property type="entry name" value="HELICASE_CTER"/>
    <property type="match status" value="1"/>
</dbReference>
<feature type="domain" description="Helicase C-terminal" evidence="6">
    <location>
        <begin position="888"/>
        <end position="1045"/>
    </location>
</feature>
<feature type="compositionally biased region" description="Basic and acidic residues" evidence="4">
    <location>
        <begin position="18"/>
        <end position="39"/>
    </location>
</feature>
<evidence type="ECO:0000259" key="5">
    <source>
        <dbReference type="PROSITE" id="PS51192"/>
    </source>
</evidence>
<dbReference type="GO" id="GO:0005524">
    <property type="term" value="F:ATP binding"/>
    <property type="evidence" value="ECO:0007669"/>
    <property type="project" value="UniProtKB-KW"/>
</dbReference>
<feature type="compositionally biased region" description="Polar residues" evidence="4">
    <location>
        <begin position="72"/>
        <end position="115"/>
    </location>
</feature>
<feature type="region of interest" description="Disordered" evidence="4">
    <location>
        <begin position="576"/>
        <end position="595"/>
    </location>
</feature>
<dbReference type="InterPro" id="IPR014001">
    <property type="entry name" value="Helicase_ATP-bd"/>
</dbReference>
<reference evidence="7" key="1">
    <citation type="submission" date="2022-11" db="EMBL/GenBank/DDBJ databases">
        <authorList>
            <person name="Kikuchi T."/>
        </authorList>
    </citation>
    <scope>NUCLEOTIDE SEQUENCE</scope>
    <source>
        <strain evidence="7">PS1010</strain>
    </source>
</reference>
<feature type="region of interest" description="Disordered" evidence="4">
    <location>
        <begin position="1"/>
        <end position="190"/>
    </location>
</feature>
<dbReference type="EMBL" id="CANHGI010000004">
    <property type="protein sequence ID" value="CAI5448197.1"/>
    <property type="molecule type" value="Genomic_DNA"/>
</dbReference>
<evidence type="ECO:0000256" key="2">
    <source>
        <dbReference type="ARBA" id="ARBA00022801"/>
    </source>
</evidence>
<dbReference type="GO" id="GO:0016787">
    <property type="term" value="F:hydrolase activity"/>
    <property type="evidence" value="ECO:0007669"/>
    <property type="project" value="UniProtKB-KW"/>
</dbReference>
<dbReference type="Pfam" id="PF00176">
    <property type="entry name" value="SNF2-rel_dom"/>
    <property type="match status" value="1"/>
</dbReference>
<dbReference type="PROSITE" id="PS51192">
    <property type="entry name" value="HELICASE_ATP_BIND_1"/>
    <property type="match status" value="1"/>
</dbReference>
<dbReference type="GO" id="GO:0008094">
    <property type="term" value="F:ATP-dependent activity, acting on DNA"/>
    <property type="evidence" value="ECO:0007669"/>
    <property type="project" value="TreeGrafter"/>
</dbReference>
<dbReference type="PANTHER" id="PTHR45626:SF50">
    <property type="entry name" value="TRANSCRIPTION TERMINATION FACTOR 2"/>
    <property type="match status" value="1"/>
</dbReference>
<dbReference type="Gene3D" id="3.40.50.300">
    <property type="entry name" value="P-loop containing nucleotide triphosphate hydrolases"/>
    <property type="match status" value="1"/>
</dbReference>
<feature type="region of interest" description="Disordered" evidence="4">
    <location>
        <begin position="478"/>
        <end position="497"/>
    </location>
</feature>
<evidence type="ECO:0000256" key="4">
    <source>
        <dbReference type="SAM" id="MobiDB-lite"/>
    </source>
</evidence>
<keyword evidence="8" id="KW-1185">Reference proteome</keyword>
<dbReference type="InterPro" id="IPR001650">
    <property type="entry name" value="Helicase_C-like"/>
</dbReference>
<dbReference type="Pfam" id="PF00271">
    <property type="entry name" value="Helicase_C"/>
    <property type="match status" value="1"/>
</dbReference>
<evidence type="ECO:0008006" key="9">
    <source>
        <dbReference type="Google" id="ProtNLM"/>
    </source>
</evidence>
<dbReference type="InterPro" id="IPR050628">
    <property type="entry name" value="SNF2_RAD54_helicase_TF"/>
</dbReference>
<feature type="compositionally biased region" description="Basic and acidic residues" evidence="4">
    <location>
        <begin position="128"/>
        <end position="137"/>
    </location>
</feature>
<dbReference type="SMART" id="SM00487">
    <property type="entry name" value="DEXDc"/>
    <property type="match status" value="1"/>
</dbReference>
<keyword evidence="3" id="KW-0067">ATP-binding</keyword>
<sequence>MSSKYRSRVIIESSSESESEKDASSDLEIVEKTEERQESGSENSQSIIGDSENEDDVVGDSEHDSDVIEESMASQNEDMNSTPQTPSDSKSYSSFATSTPNDKETSSVFFSGASYNSAGSKNSGESSSNHDRSRSFIEETGTAGSLTPISKRLMEKDDKHSKQQLRERLLRKSVRPMENHDSPVKQSGWSGLANEDNLLNAALSPITKTAPIRIAEVSHHEIVLGESPEPPALEAESPKPISDKSDDDIVCLTPNPVRVQPPQQKAQSPKANEYAKLSMDELLKKKNQTMALLGYSDGLPDKGKKLQDQFNVIDDEIERRKDLQLQNPDDDVEVIEERRIVQPKLPYYAVPTKDGVLPPKHLINPLPQQDFNQLLQKDGKRIFGGKMTDERYQKITSMTEKLMQYLHDATNSIPNDTDLTETPPHFKIDLMPHQKSALTWLKWREVQPQSGGILADDMGLGKTLSMISLIVDQKVARRSRKESGEDEEDKKKRLAAKSQGLVPSNGTLIIAPASLIYQWEKEIEQRIERDFLNVYMFHGTKKQRDIEAKKLARYDVVITTYTLIANELTEKIRTKNKVDDRSDSDMSDDGGGQKRVVGRDDSVLSQISWARVILDEAHAIKNRTAMCSKAVCRLSSFARWCLTGTPIHNNLWDLYSLIRFMRIAPFSEEKYWKEQIMPMRGRMGDRLNLLTKNLLLRRTKDQTCAVTNKKIVDLEPKRLIVHDLDFEGAEAHAYEIMWEAAQKFVKKMVEQGEDNRYMQEYGVRRKAKQSKSGEDVRNPFNFGPRSLGTQSNFQNMSCVLMLLLRLRQASVHFNITKKGMDMEAFSIIGGDDDVDVDEMDALLEKTMANMTLDEEENDENDEGIKQKRSDKMEQKIFDSDFISCKMKKTLELIGEIMEKNDKVVVVSQWTSVLNLIEQHIKSFGFPYTSITGEVKVSDRQARVDSFNKLNGGSSVMLLSLTAGGVGLNLTGGNHLIMVDLHWNPALEQQACDRIYRMGQKKPVFIHRLVTNSTIEQRVIALQEKKLEMAKNVLDGSASKKLNKLSMADIKTLFGLDDK</sequence>
<dbReference type="CDD" id="cd18793">
    <property type="entry name" value="SF2_C_SNF"/>
    <property type="match status" value="1"/>
</dbReference>
<dbReference type="GO" id="GO:0006281">
    <property type="term" value="P:DNA repair"/>
    <property type="evidence" value="ECO:0007669"/>
    <property type="project" value="TreeGrafter"/>
</dbReference>
<evidence type="ECO:0000256" key="3">
    <source>
        <dbReference type="ARBA" id="ARBA00022840"/>
    </source>
</evidence>
<feature type="compositionally biased region" description="Basic and acidic residues" evidence="4">
    <location>
        <begin position="152"/>
        <end position="183"/>
    </location>
</feature>
<dbReference type="PANTHER" id="PTHR45626">
    <property type="entry name" value="TRANSCRIPTION TERMINATION FACTOR 2-RELATED"/>
    <property type="match status" value="1"/>
</dbReference>
<dbReference type="GO" id="GO:0005634">
    <property type="term" value="C:nucleus"/>
    <property type="evidence" value="ECO:0007669"/>
    <property type="project" value="TreeGrafter"/>
</dbReference>
<dbReference type="Proteomes" id="UP001152747">
    <property type="component" value="Unassembled WGS sequence"/>
</dbReference>
<protein>
    <recommendedName>
        <fullName evidence="9">Transcription termination factor 2</fullName>
    </recommendedName>
</protein>
<dbReference type="InterPro" id="IPR049730">
    <property type="entry name" value="SNF2/RAD54-like_C"/>
</dbReference>
<accession>A0A9P1N558</accession>
<organism evidence="7 8">
    <name type="scientific">Caenorhabditis angaria</name>
    <dbReference type="NCBI Taxonomy" id="860376"/>
    <lineage>
        <taxon>Eukaryota</taxon>
        <taxon>Metazoa</taxon>
        <taxon>Ecdysozoa</taxon>
        <taxon>Nematoda</taxon>
        <taxon>Chromadorea</taxon>
        <taxon>Rhabditida</taxon>
        <taxon>Rhabditina</taxon>
        <taxon>Rhabditomorpha</taxon>
        <taxon>Rhabditoidea</taxon>
        <taxon>Rhabditidae</taxon>
        <taxon>Peloderinae</taxon>
        <taxon>Caenorhabditis</taxon>
    </lineage>
</organism>
<feature type="domain" description="Helicase ATP-binding" evidence="5">
    <location>
        <begin position="443"/>
        <end position="664"/>
    </location>
</feature>
<gene>
    <name evidence="7" type="ORF">CAMP_LOCUS10834</name>
</gene>
<dbReference type="OrthoDB" id="423559at2759"/>
<evidence type="ECO:0000259" key="6">
    <source>
        <dbReference type="PROSITE" id="PS51194"/>
    </source>
</evidence>
<keyword evidence="1" id="KW-0547">Nucleotide-binding</keyword>
<evidence type="ECO:0000313" key="7">
    <source>
        <dbReference type="EMBL" id="CAI5448197.1"/>
    </source>
</evidence>
<dbReference type="InterPro" id="IPR000330">
    <property type="entry name" value="SNF2_N"/>
</dbReference>
<dbReference type="InterPro" id="IPR027417">
    <property type="entry name" value="P-loop_NTPase"/>
</dbReference>
<proteinExistence type="predicted"/>
<dbReference type="InterPro" id="IPR038718">
    <property type="entry name" value="SNF2-like_sf"/>
</dbReference>
<feature type="region of interest" description="Disordered" evidence="4">
    <location>
        <begin position="225"/>
        <end position="245"/>
    </location>
</feature>
<dbReference type="CDD" id="cd18008">
    <property type="entry name" value="DEXDc_SHPRH-like"/>
    <property type="match status" value="1"/>
</dbReference>
<keyword evidence="2" id="KW-0378">Hydrolase</keyword>
<dbReference type="SUPFAM" id="SSF52540">
    <property type="entry name" value="P-loop containing nucleoside triphosphate hydrolases"/>
    <property type="match status" value="2"/>
</dbReference>
<dbReference type="SMART" id="SM00490">
    <property type="entry name" value="HELICc"/>
    <property type="match status" value="1"/>
</dbReference>
<dbReference type="AlphaFoldDB" id="A0A9P1N558"/>
<comment type="caution">
    <text evidence="7">The sequence shown here is derived from an EMBL/GenBank/DDBJ whole genome shotgun (WGS) entry which is preliminary data.</text>
</comment>
<evidence type="ECO:0000256" key="1">
    <source>
        <dbReference type="ARBA" id="ARBA00022741"/>
    </source>
</evidence>
<evidence type="ECO:0000313" key="8">
    <source>
        <dbReference type="Proteomes" id="UP001152747"/>
    </source>
</evidence>